<accession>A0A8X7WJ27</accession>
<evidence type="ECO:0000313" key="3">
    <source>
        <dbReference type="EMBL" id="KAG2329760.1"/>
    </source>
</evidence>
<keyword evidence="2" id="KW-1133">Transmembrane helix</keyword>
<feature type="transmembrane region" description="Helical" evidence="2">
    <location>
        <begin position="12"/>
        <end position="31"/>
    </location>
</feature>
<name>A0A8X7WJ27_BRACI</name>
<reference evidence="3 4" key="1">
    <citation type="submission" date="2020-02" db="EMBL/GenBank/DDBJ databases">
        <authorList>
            <person name="Ma Q."/>
            <person name="Huang Y."/>
            <person name="Song X."/>
            <person name="Pei D."/>
        </authorList>
    </citation>
    <scope>NUCLEOTIDE SEQUENCE [LARGE SCALE GENOMIC DNA]</scope>
    <source>
        <strain evidence="3">Sxm20200214</strain>
        <tissue evidence="3">Leaf</tissue>
    </source>
</reference>
<dbReference type="Proteomes" id="UP000886595">
    <property type="component" value="Unassembled WGS sequence"/>
</dbReference>
<dbReference type="OrthoDB" id="1877702at2759"/>
<proteinExistence type="predicted"/>
<feature type="region of interest" description="Disordered" evidence="1">
    <location>
        <begin position="110"/>
        <end position="133"/>
    </location>
</feature>
<keyword evidence="2" id="KW-0812">Transmembrane</keyword>
<protein>
    <submittedName>
        <fullName evidence="3">Uncharacterized protein</fullName>
    </submittedName>
</protein>
<dbReference type="AlphaFoldDB" id="A0A8X7WJ27"/>
<evidence type="ECO:0000313" key="4">
    <source>
        <dbReference type="Proteomes" id="UP000886595"/>
    </source>
</evidence>
<evidence type="ECO:0000256" key="1">
    <source>
        <dbReference type="SAM" id="MobiDB-lite"/>
    </source>
</evidence>
<organism evidence="3 4">
    <name type="scientific">Brassica carinata</name>
    <name type="common">Ethiopian mustard</name>
    <name type="synonym">Abyssinian cabbage</name>
    <dbReference type="NCBI Taxonomy" id="52824"/>
    <lineage>
        <taxon>Eukaryota</taxon>
        <taxon>Viridiplantae</taxon>
        <taxon>Streptophyta</taxon>
        <taxon>Embryophyta</taxon>
        <taxon>Tracheophyta</taxon>
        <taxon>Spermatophyta</taxon>
        <taxon>Magnoliopsida</taxon>
        <taxon>eudicotyledons</taxon>
        <taxon>Gunneridae</taxon>
        <taxon>Pentapetalae</taxon>
        <taxon>rosids</taxon>
        <taxon>malvids</taxon>
        <taxon>Brassicales</taxon>
        <taxon>Brassicaceae</taxon>
        <taxon>Brassiceae</taxon>
        <taxon>Brassica</taxon>
    </lineage>
</organism>
<feature type="transmembrane region" description="Helical" evidence="2">
    <location>
        <begin position="69"/>
        <end position="88"/>
    </location>
</feature>
<keyword evidence="2" id="KW-0472">Membrane</keyword>
<sequence length="133" mass="14560">MVPPASGSRCRKILRPLVVQIVGAVVAFGYAPQIQFWYHHITSISIYDAYVHVYLYLPNQTEMSFGVRLLLFLILTLPLVTSSGRNTLSVTGIGKTGVAKRLLMESIEDYGDPSANTRHDPSVPTKAKAGTTP</sequence>
<keyword evidence="4" id="KW-1185">Reference proteome</keyword>
<dbReference type="EMBL" id="JAAMPC010000001">
    <property type="protein sequence ID" value="KAG2329760.1"/>
    <property type="molecule type" value="Genomic_DNA"/>
</dbReference>
<dbReference type="PANTHER" id="PTHR37177">
    <property type="entry name" value="PROTEIN PSY1"/>
    <property type="match status" value="1"/>
</dbReference>
<dbReference type="InterPro" id="IPR034430">
    <property type="entry name" value="PSY"/>
</dbReference>
<feature type="transmembrane region" description="Helical" evidence="2">
    <location>
        <begin position="37"/>
        <end position="57"/>
    </location>
</feature>
<dbReference type="PANTHER" id="PTHR37177:SF2">
    <property type="entry name" value="PROTEIN PSY2"/>
    <property type="match status" value="1"/>
</dbReference>
<comment type="caution">
    <text evidence="3">The sequence shown here is derived from an EMBL/GenBank/DDBJ whole genome shotgun (WGS) entry which is preliminary data.</text>
</comment>
<evidence type="ECO:0000256" key="2">
    <source>
        <dbReference type="SAM" id="Phobius"/>
    </source>
</evidence>
<gene>
    <name evidence="3" type="ORF">Bca52824_000940</name>
</gene>